<gene>
    <name evidence="2" type="ORF">GALLR39Z86_05010</name>
</gene>
<feature type="compositionally biased region" description="Polar residues" evidence="1">
    <location>
        <begin position="22"/>
        <end position="31"/>
    </location>
</feature>
<comment type="caution">
    <text evidence="2">The sequence shown here is derived from an EMBL/GenBank/DDBJ whole genome shotgun (WGS) entry which is preliminary data.</text>
</comment>
<reference evidence="2" key="1">
    <citation type="submission" date="2022-12" db="EMBL/GenBank/DDBJ databases">
        <title>Reference genome sequencing for broad-spectrum identification of bacterial and archaeal isolates by mass spectrometry.</title>
        <authorList>
            <person name="Sekiguchi Y."/>
            <person name="Tourlousse D.M."/>
        </authorList>
    </citation>
    <scope>NUCLEOTIDE SEQUENCE</scope>
    <source>
        <strain evidence="2">LLR39Z86</strain>
    </source>
</reference>
<organism evidence="2 3">
    <name type="scientific">Glycomyces algeriensis</name>
    <dbReference type="NCBI Taxonomy" id="256037"/>
    <lineage>
        <taxon>Bacteria</taxon>
        <taxon>Bacillati</taxon>
        <taxon>Actinomycetota</taxon>
        <taxon>Actinomycetes</taxon>
        <taxon>Glycomycetales</taxon>
        <taxon>Glycomycetaceae</taxon>
        <taxon>Glycomyces</taxon>
    </lineage>
</organism>
<evidence type="ECO:0000256" key="1">
    <source>
        <dbReference type="SAM" id="MobiDB-lite"/>
    </source>
</evidence>
<proteinExistence type="predicted"/>
<name>A0A9W6LFJ1_9ACTN</name>
<dbReference type="EMBL" id="BSDT01000001">
    <property type="protein sequence ID" value="GLI40651.1"/>
    <property type="molecule type" value="Genomic_DNA"/>
</dbReference>
<keyword evidence="3" id="KW-1185">Reference proteome</keyword>
<evidence type="ECO:0000313" key="2">
    <source>
        <dbReference type="EMBL" id="GLI40651.1"/>
    </source>
</evidence>
<protein>
    <submittedName>
        <fullName evidence="2">Uncharacterized protein</fullName>
    </submittedName>
</protein>
<evidence type="ECO:0000313" key="3">
    <source>
        <dbReference type="Proteomes" id="UP001144313"/>
    </source>
</evidence>
<sequence>MHRTPMPFARNAPTNPAHPRPRNQSARTQMNPEPENPERAALAPHPHAPHLHLQRPIEPRAETTTRGQRQNQGLGPAALRARPFGAV</sequence>
<dbReference type="Proteomes" id="UP001144313">
    <property type="component" value="Unassembled WGS sequence"/>
</dbReference>
<feature type="region of interest" description="Disordered" evidence="1">
    <location>
        <begin position="1"/>
        <end position="87"/>
    </location>
</feature>
<feature type="compositionally biased region" description="Polar residues" evidence="1">
    <location>
        <begin position="64"/>
        <end position="73"/>
    </location>
</feature>
<accession>A0A9W6LFJ1</accession>
<dbReference type="AlphaFoldDB" id="A0A9W6LFJ1"/>